<reference evidence="1" key="1">
    <citation type="submission" date="2022-03" db="EMBL/GenBank/DDBJ databases">
        <title>Description of Abyssus ytuae gen. nov., sp. nov., a novel member of the family Flavobacteriaceae isolated from the sediment of Mariana Trench.</title>
        <authorList>
            <person name="Zhang J."/>
            <person name="Xu X."/>
        </authorList>
    </citation>
    <scope>NUCLEOTIDE SEQUENCE</scope>
    <source>
        <strain evidence="1">MT3330</strain>
    </source>
</reference>
<organism evidence="1 2">
    <name type="scientific">Abyssalbus ytuae</name>
    <dbReference type="NCBI Taxonomy" id="2926907"/>
    <lineage>
        <taxon>Bacteria</taxon>
        <taxon>Pseudomonadati</taxon>
        <taxon>Bacteroidota</taxon>
        <taxon>Flavobacteriia</taxon>
        <taxon>Flavobacteriales</taxon>
        <taxon>Flavobacteriaceae</taxon>
        <taxon>Abyssalbus</taxon>
    </lineage>
</organism>
<gene>
    <name evidence="1" type="ORF">MQE35_06770</name>
</gene>
<sequence>MNIETTKLELMQLLLQTQKKSILIKIKEIFEQDIVAYTAEGKPLTKSAYKKELLEAEAEIERGEFTTQEDLEKESENW</sequence>
<dbReference type="Proteomes" id="UP000831290">
    <property type="component" value="Chromosome"/>
</dbReference>
<proteinExistence type="predicted"/>
<dbReference type="KEGG" id="fbm:MQE35_06770"/>
<accession>A0A9E6ZU73</accession>
<dbReference type="RefSeq" id="WP_255845610.1">
    <property type="nucleotide sequence ID" value="NZ_CP094358.1"/>
</dbReference>
<evidence type="ECO:0000313" key="2">
    <source>
        <dbReference type="Proteomes" id="UP000831290"/>
    </source>
</evidence>
<protein>
    <submittedName>
        <fullName evidence="1">Uncharacterized protein</fullName>
    </submittedName>
</protein>
<evidence type="ECO:0000313" key="1">
    <source>
        <dbReference type="EMBL" id="UOB18993.1"/>
    </source>
</evidence>
<dbReference type="EMBL" id="CP094358">
    <property type="protein sequence ID" value="UOB18993.1"/>
    <property type="molecule type" value="Genomic_DNA"/>
</dbReference>
<name>A0A9E6ZU73_9FLAO</name>
<dbReference type="AlphaFoldDB" id="A0A9E6ZU73"/>
<keyword evidence="2" id="KW-1185">Reference proteome</keyword>